<evidence type="ECO:0000256" key="1">
    <source>
        <dbReference type="SAM" id="SignalP"/>
    </source>
</evidence>
<dbReference type="AlphaFoldDB" id="A0A1U6I1W4"/>
<dbReference type="EMBL" id="FVZE01000004">
    <property type="protein sequence ID" value="SLK01994.1"/>
    <property type="molecule type" value="Genomic_DNA"/>
</dbReference>
<dbReference type="SUPFAM" id="SSF54427">
    <property type="entry name" value="NTF2-like"/>
    <property type="match status" value="1"/>
</dbReference>
<gene>
    <name evidence="3" type="ORF">SAMN06295987_10419</name>
</gene>
<protein>
    <submittedName>
        <fullName evidence="3">SnoaL-like domain-containing protein</fullName>
    </submittedName>
</protein>
<reference evidence="4" key="1">
    <citation type="submission" date="2017-02" db="EMBL/GenBank/DDBJ databases">
        <authorList>
            <person name="Varghese N."/>
            <person name="Submissions S."/>
        </authorList>
    </citation>
    <scope>NUCLEOTIDE SEQUENCE [LARGE SCALE GENOMIC DNA]</scope>
    <source>
        <strain evidence="4">SM117</strain>
    </source>
</reference>
<organism evidence="3 4">
    <name type="scientific">Novosphingobium mathurense</name>
    <dbReference type="NCBI Taxonomy" id="428990"/>
    <lineage>
        <taxon>Bacteria</taxon>
        <taxon>Pseudomonadati</taxon>
        <taxon>Pseudomonadota</taxon>
        <taxon>Alphaproteobacteria</taxon>
        <taxon>Sphingomonadales</taxon>
        <taxon>Sphingomonadaceae</taxon>
        <taxon>Novosphingobium</taxon>
    </lineage>
</organism>
<name>A0A1U6I1W4_9SPHN</name>
<sequence length="281" mass="31848">MVKKVMWRIAAYSMLASTCLAGQAAWAAGTESGQVAKLEAKVAELQKTAQANADRADVENLFSRYMYLHNAFQDNQIVSLWAKKGTPDIRSQYSNLGVYTNWDSIMSYHRDRPSPIGKLLFHYVTTPVIEVAGDGQTAKGLWIVNGLESGLTDPEHAKNMPDWMFEKEMVDGKKVWMHNVYLKYGIDFIKQDGQWKIWHFHCFEVARAPYGMGWIPFAATAQDDSFNVDLMYMGDDGKPVFMPKADGPASVPNNTYRTDTAQRLEARPPEPYRTFSETFAY</sequence>
<feature type="signal peptide" evidence="1">
    <location>
        <begin position="1"/>
        <end position="27"/>
    </location>
</feature>
<keyword evidence="4" id="KW-1185">Reference proteome</keyword>
<dbReference type="Proteomes" id="UP000190989">
    <property type="component" value="Unassembled WGS sequence"/>
</dbReference>
<evidence type="ECO:0000259" key="2">
    <source>
        <dbReference type="Pfam" id="PF13577"/>
    </source>
</evidence>
<keyword evidence="1" id="KW-0732">Signal</keyword>
<proteinExistence type="predicted"/>
<feature type="chain" id="PRO_5012188599" evidence="1">
    <location>
        <begin position="28"/>
        <end position="281"/>
    </location>
</feature>
<evidence type="ECO:0000313" key="4">
    <source>
        <dbReference type="Proteomes" id="UP000190989"/>
    </source>
</evidence>
<evidence type="ECO:0000313" key="3">
    <source>
        <dbReference type="EMBL" id="SLK01994.1"/>
    </source>
</evidence>
<dbReference type="Gene3D" id="3.10.450.50">
    <property type="match status" value="1"/>
</dbReference>
<dbReference type="Pfam" id="PF13577">
    <property type="entry name" value="SnoaL_4"/>
    <property type="match status" value="1"/>
</dbReference>
<dbReference type="InterPro" id="IPR037401">
    <property type="entry name" value="SnoaL-like"/>
</dbReference>
<accession>A0A1U6I1W4</accession>
<dbReference type="RefSeq" id="WP_245829177.1">
    <property type="nucleotide sequence ID" value="NZ_FVZE01000004.1"/>
</dbReference>
<feature type="domain" description="SnoaL-like" evidence="2">
    <location>
        <begin position="53"/>
        <end position="200"/>
    </location>
</feature>
<dbReference type="InterPro" id="IPR032710">
    <property type="entry name" value="NTF2-like_dom_sf"/>
</dbReference>